<feature type="region of interest" description="Disordered" evidence="3">
    <location>
        <begin position="464"/>
        <end position="486"/>
    </location>
</feature>
<dbReference type="Pfam" id="PF00657">
    <property type="entry name" value="Lipase_GDSL"/>
    <property type="match status" value="1"/>
</dbReference>
<dbReference type="InterPro" id="IPR036514">
    <property type="entry name" value="SGNH_hydro_sf"/>
</dbReference>
<evidence type="ECO:0000256" key="3">
    <source>
        <dbReference type="SAM" id="MobiDB-lite"/>
    </source>
</evidence>
<dbReference type="InterPro" id="IPR035669">
    <property type="entry name" value="SGNH_plant_lipase-like"/>
</dbReference>
<keyword evidence="4" id="KW-0732">Signal</keyword>
<dbReference type="SMART" id="SM00360">
    <property type="entry name" value="RRM"/>
    <property type="match status" value="1"/>
</dbReference>
<proteinExistence type="inferred from homology"/>
<dbReference type="PROSITE" id="PS50102">
    <property type="entry name" value="RRM"/>
    <property type="match status" value="1"/>
</dbReference>
<keyword evidence="6" id="KW-0548">Nucleotidyltransferase</keyword>
<dbReference type="Gene3D" id="3.30.70.330">
    <property type="match status" value="1"/>
</dbReference>
<reference evidence="6" key="2">
    <citation type="submission" date="2022-01" db="EMBL/GenBank/DDBJ databases">
        <authorList>
            <person name="Yamashiro T."/>
            <person name="Shiraishi A."/>
            <person name="Satake H."/>
            <person name="Nakayama K."/>
        </authorList>
    </citation>
    <scope>NUCLEOTIDE SEQUENCE</scope>
</reference>
<feature type="compositionally biased region" description="Basic and acidic residues" evidence="3">
    <location>
        <begin position="464"/>
        <end position="473"/>
    </location>
</feature>
<dbReference type="PANTHER" id="PTHR45642:SF82">
    <property type="entry name" value="GDSL-LIKE LIPASE_ACYLHYDROLASE SUPERFAMILY PROTEIN-RELATED"/>
    <property type="match status" value="1"/>
</dbReference>
<keyword evidence="6" id="KW-0695">RNA-directed DNA polymerase</keyword>
<dbReference type="EMBL" id="BQNB010009172">
    <property type="protein sequence ID" value="GJS59764.1"/>
    <property type="molecule type" value="Genomic_DNA"/>
</dbReference>
<dbReference type="Gene3D" id="3.40.50.1110">
    <property type="entry name" value="SGNH hydrolase"/>
    <property type="match status" value="1"/>
</dbReference>
<dbReference type="InterPro" id="IPR001087">
    <property type="entry name" value="GDSL"/>
</dbReference>
<evidence type="ECO:0000313" key="6">
    <source>
        <dbReference type="EMBL" id="GJS59764.1"/>
    </source>
</evidence>
<dbReference type="GO" id="GO:0003964">
    <property type="term" value="F:RNA-directed DNA polymerase activity"/>
    <property type="evidence" value="ECO:0007669"/>
    <property type="project" value="UniProtKB-KW"/>
</dbReference>
<keyword evidence="2" id="KW-0694">RNA-binding</keyword>
<comment type="similarity">
    <text evidence="1">Belongs to the 'GDSL' lipolytic enzyme family.</text>
</comment>
<evidence type="ECO:0000313" key="7">
    <source>
        <dbReference type="Proteomes" id="UP001151760"/>
    </source>
</evidence>
<feature type="signal peptide" evidence="4">
    <location>
        <begin position="1"/>
        <end position="26"/>
    </location>
</feature>
<feature type="chain" id="PRO_5045561036" evidence="4">
    <location>
        <begin position="27"/>
        <end position="1330"/>
    </location>
</feature>
<comment type="caution">
    <text evidence="6">The sequence shown here is derived from an EMBL/GenBank/DDBJ whole genome shotgun (WGS) entry which is preliminary data.</text>
</comment>
<dbReference type="PANTHER" id="PTHR45642">
    <property type="entry name" value="GDSL ESTERASE/LIPASE EXL3"/>
    <property type="match status" value="1"/>
</dbReference>
<dbReference type="SUPFAM" id="SSF54928">
    <property type="entry name" value="RNA-binding domain, RBD"/>
    <property type="match status" value="1"/>
</dbReference>
<sequence length="1330" mass="148845">MLCTKVRLILFCLVVSLVNLPNDVAAAVIAFGDSNVDNGNNNDIVTVGKANFLPYGKDFEGGKPTGRYTNGKSLSDIMAEKLGAMKYLPAYLNRSIQDEDLLEGVTFASGGSGYDPLTSRPMNVLTLLDQLVLFEEYIGKLERIVGENSAKDIITNAFFIIVTSSNDWAISYMGAPLRSLQYDVPTYAKLLVTLARNFIQDIHKLGAKKILVFSTPPIGSFPLARTIAGGPHRMTANKYNEAAKSFNAMLECQLQLLGKSLPDSRLYYVDFYYPLLDIIENPQKYGLQVTTRGCCGTGIIELSSTFIVIGFLTLSHWSHSPDLITIGVVSGTIHLRLSSIQRSLCFFDSGVWLVLSFLQSKIVRIMGRLSSKEDDLARISTSIYVTNFPTSFSAKDLFHTCKQYGHVVDSFIPLKKSKDGRRFGFVRFINVFDVERLVNNLCTIWMGRLKLHANIARFSREYKKDSGHTEKKKSQPYNSKAPEANKGVNVSGTVSSFVNVVMGKKNVDEVKESSPAIVLDDECLNVKDLSVSLMGRVKELASLNNLKKALCNEGFDSLKISYLGEFWVLLEFDNMKVKELFTGMWSEIMNKWDKADGDCPVKGNTVQVTNCNVDKNNVEDVEHIESSDNLSESRCSGKFETSTRPLNSVGKSGDFMYSGIQVLVLKKTEVMEYLVHVTNNEGGIGMRGTLIDHRPILLREACNEYGPTPFRFFNYWLKMDGFDAFVRDVWHEAPCNNHNAIRCFMSKLKFLKARIRGWLAVHRLNVKGDVNTLKQELGKLDESIDKGCGSDEITCKRLETLNKIQQLNSIHASEVAQKAKINWAIEGDENVKFFHGLLNKKRSQNNIRGILSNGVWLEDPERGDIEKYVTRREVKRGVGILHISFQRVIDANLFTGIKLNSLVNLTHLFYADDALFIGQWSDSNIDTLVHVLDCFHRASGLRINMCKSKIMGVHVENGKVMNAAAKLGCMVLKTPFTYLGTKVGDNMARKEAWRDVEAKVLARLSKWKMKTLSIGVPINVLKSLESIRGRFFNGIEAGSRKASWVRWSKVLTPKDKGGLGVSSLYAINRGLMIKWLWRFHSQKSTLWSKVIKAIYGSDGGMDEGVSGGVRTCWSSIVNEIKVLKGRGIDMSEFIKLKIGDGVSTLFWDERWYDGGVLKHLFPRVYALESCKNVTVSMKLNDPSFDTSFHRRARGGIEESQLNSLLQIVQSINLVQCADRFRWTLESDGEFSVASVRRVIDQQTFQDLNGKTSPIVLSGYSAKRAGHIVNQMDVAVDVVNFCLLEKYNYCKTALDKFVVAADNNSNNHFEHVPPGSSLLVIHKALSVGSKI</sequence>
<gene>
    <name evidence="6" type="ORF">Tco_0654548</name>
</gene>
<protein>
    <submittedName>
        <fullName evidence="6">RNA-directed DNA polymerase, eukaryota, reverse transcriptase zinc-binding domain protein</fullName>
    </submittedName>
</protein>
<accession>A0ABQ4X3I9</accession>
<evidence type="ECO:0000256" key="2">
    <source>
        <dbReference type="PROSITE-ProRule" id="PRU00176"/>
    </source>
</evidence>
<dbReference type="InterPro" id="IPR035979">
    <property type="entry name" value="RBD_domain_sf"/>
</dbReference>
<dbReference type="CDD" id="cd00590">
    <property type="entry name" value="RRM_SF"/>
    <property type="match status" value="1"/>
</dbReference>
<evidence type="ECO:0000256" key="1">
    <source>
        <dbReference type="ARBA" id="ARBA00008668"/>
    </source>
</evidence>
<reference evidence="6" key="1">
    <citation type="journal article" date="2022" name="Int. J. Mol. Sci.">
        <title>Draft Genome of Tanacetum Coccineum: Genomic Comparison of Closely Related Tanacetum-Family Plants.</title>
        <authorList>
            <person name="Yamashiro T."/>
            <person name="Shiraishi A."/>
            <person name="Nakayama K."/>
            <person name="Satake H."/>
        </authorList>
    </citation>
    <scope>NUCLEOTIDE SEQUENCE</scope>
</reference>
<dbReference type="Pfam" id="PF00076">
    <property type="entry name" value="RRM_1"/>
    <property type="match status" value="1"/>
</dbReference>
<evidence type="ECO:0000256" key="4">
    <source>
        <dbReference type="SAM" id="SignalP"/>
    </source>
</evidence>
<dbReference type="InterPro" id="IPR000504">
    <property type="entry name" value="RRM_dom"/>
</dbReference>
<dbReference type="InterPro" id="IPR050592">
    <property type="entry name" value="GDSL_lipolytic_enzyme"/>
</dbReference>
<evidence type="ECO:0000259" key="5">
    <source>
        <dbReference type="PROSITE" id="PS50102"/>
    </source>
</evidence>
<name>A0ABQ4X3I9_9ASTR</name>
<keyword evidence="7" id="KW-1185">Reference proteome</keyword>
<dbReference type="CDD" id="cd01837">
    <property type="entry name" value="SGNH_plant_lipase_like"/>
    <property type="match status" value="1"/>
</dbReference>
<feature type="domain" description="RRM" evidence="5">
    <location>
        <begin position="381"/>
        <end position="458"/>
    </location>
</feature>
<dbReference type="Proteomes" id="UP001151760">
    <property type="component" value="Unassembled WGS sequence"/>
</dbReference>
<dbReference type="InterPro" id="IPR012677">
    <property type="entry name" value="Nucleotide-bd_a/b_plait_sf"/>
</dbReference>
<keyword evidence="6" id="KW-0808">Transferase</keyword>
<organism evidence="6 7">
    <name type="scientific">Tanacetum coccineum</name>
    <dbReference type="NCBI Taxonomy" id="301880"/>
    <lineage>
        <taxon>Eukaryota</taxon>
        <taxon>Viridiplantae</taxon>
        <taxon>Streptophyta</taxon>
        <taxon>Embryophyta</taxon>
        <taxon>Tracheophyta</taxon>
        <taxon>Spermatophyta</taxon>
        <taxon>Magnoliopsida</taxon>
        <taxon>eudicotyledons</taxon>
        <taxon>Gunneridae</taxon>
        <taxon>Pentapetalae</taxon>
        <taxon>asterids</taxon>
        <taxon>campanulids</taxon>
        <taxon>Asterales</taxon>
        <taxon>Asteraceae</taxon>
        <taxon>Asteroideae</taxon>
        <taxon>Anthemideae</taxon>
        <taxon>Anthemidinae</taxon>
        <taxon>Tanacetum</taxon>
    </lineage>
</organism>